<reference evidence="2 3" key="1">
    <citation type="submission" date="2018-09" db="EMBL/GenBank/DDBJ databases">
        <title>Cohnella cavernae sp. nov., isolated from a karst cave.</title>
        <authorList>
            <person name="Zhu H."/>
        </authorList>
    </citation>
    <scope>NUCLEOTIDE SEQUENCE [LARGE SCALE GENOMIC DNA]</scope>
    <source>
        <strain evidence="2 3">K2E09-144</strain>
    </source>
</reference>
<sequence length="67" mass="8063">MREMNLLEALSPRNSRERSQVIQTSASRKVRPEDEMIILMRSARRRFKKYVAEGKIEIVSEREWTLR</sequence>
<dbReference type="AlphaFoldDB" id="A0A398CLF9"/>
<keyword evidence="3" id="KW-1185">Reference proteome</keyword>
<proteinExistence type="predicted"/>
<gene>
    <name evidence="2" type="ORF">D3H35_21220</name>
</gene>
<dbReference type="Proteomes" id="UP000266340">
    <property type="component" value="Unassembled WGS sequence"/>
</dbReference>
<comment type="caution">
    <text evidence="2">The sequence shown here is derived from an EMBL/GenBank/DDBJ whole genome shotgun (WGS) entry which is preliminary data.</text>
</comment>
<name>A0A398CLF9_9BACL</name>
<evidence type="ECO:0000256" key="1">
    <source>
        <dbReference type="SAM" id="MobiDB-lite"/>
    </source>
</evidence>
<accession>A0A398CLF9</accession>
<protein>
    <submittedName>
        <fullName evidence="2">Uncharacterized protein</fullName>
    </submittedName>
</protein>
<evidence type="ECO:0000313" key="3">
    <source>
        <dbReference type="Proteomes" id="UP000266340"/>
    </source>
</evidence>
<evidence type="ECO:0000313" key="2">
    <source>
        <dbReference type="EMBL" id="RIE03100.1"/>
    </source>
</evidence>
<feature type="region of interest" description="Disordered" evidence="1">
    <location>
        <begin position="1"/>
        <end position="26"/>
    </location>
</feature>
<dbReference type="EMBL" id="QXJM01000039">
    <property type="protein sequence ID" value="RIE03100.1"/>
    <property type="molecule type" value="Genomic_DNA"/>
</dbReference>
<organism evidence="2 3">
    <name type="scientific">Cohnella faecalis</name>
    <dbReference type="NCBI Taxonomy" id="2315694"/>
    <lineage>
        <taxon>Bacteria</taxon>
        <taxon>Bacillati</taxon>
        <taxon>Bacillota</taxon>
        <taxon>Bacilli</taxon>
        <taxon>Bacillales</taxon>
        <taxon>Paenibacillaceae</taxon>
        <taxon>Cohnella</taxon>
    </lineage>
</organism>